<name>A0AAP7DJ46_PAEAL</name>
<dbReference type="RefSeq" id="WP_171417021.1">
    <property type="nucleotide sequence ID" value="NZ_JABFOR010000015.1"/>
</dbReference>
<dbReference type="SUPFAM" id="SSF54001">
    <property type="entry name" value="Cysteine proteinases"/>
    <property type="match status" value="1"/>
</dbReference>
<dbReference type="SMART" id="SM00460">
    <property type="entry name" value="TGc"/>
    <property type="match status" value="1"/>
</dbReference>
<organism evidence="3 4">
    <name type="scientific">Paenibacillus alvei</name>
    <name type="common">Bacillus alvei</name>
    <dbReference type="NCBI Taxonomy" id="44250"/>
    <lineage>
        <taxon>Bacteria</taxon>
        <taxon>Bacillati</taxon>
        <taxon>Bacillota</taxon>
        <taxon>Bacilli</taxon>
        <taxon>Bacillales</taxon>
        <taxon>Paenibacillaceae</taxon>
        <taxon>Paenibacillus</taxon>
    </lineage>
</organism>
<gene>
    <name evidence="3" type="ORF">HMI46_13470</name>
</gene>
<evidence type="ECO:0000259" key="2">
    <source>
        <dbReference type="SMART" id="SM00460"/>
    </source>
</evidence>
<dbReference type="InterPro" id="IPR038765">
    <property type="entry name" value="Papain-like_cys_pep_sf"/>
</dbReference>
<dbReference type="PANTHER" id="PTHR35532:SF5">
    <property type="entry name" value="CARBOHYDRATE-BINDING DOMAIN-CONTAINING PROTEIN"/>
    <property type="match status" value="1"/>
</dbReference>
<sequence>MTSTIGYADDTLLQQIEEKFQYKKKLAKHREEELFSVLNQELTDEERLLLKYLYAYMPIHDLADYDGEFFLAHVRRTLATRQEMPWGKQIPDYIFMNFVLPYRVNNENIDDNREVIYHELVARVKDKPMMEAILETNYWCHEKATYVGTDQRTVSPLTLVRTALGRCGEQSTLAVAALRSVGIPARQCYTPRWAHCDSNHAWVEAWAGGTWYFLGACEPEARLNEGWFKAPSRRAMLVHTRVPADYNGPEETCSSHPWYTEINLLGNYAPHKTITIQVVNEQGEATSAEVHFQMYNFAEFYSVTTLPTDDNGQVAFTTGYGDLLIHVRNAQGYGFRHITVGNADTFTVTLQSEPQIHDMMEFDMVPPPEIPDKSEDRMTDDERQANDSRVQHGTATRAAYEATFMSEAEANSLAGKLSLAADRVWTVIRNARGNSHEIAAFLETNIPKHGEWPLRLLEALHEKDTQDTMNETLTDHLEGALSYLEQVKDEDLFAAYVLCPRAHYEMIKPYRTYFQTNLTAEEKAAYAANPQRLVDRLANDITIESRIDRYNGMITPVGVFQLKIADRLSRDICFVAMARSVGIPARLEPLNIRPQFWQNGIWQDAVFHGDATEPAASQPAEPSNIAEAASGTIVFARGEGEQEASYYLNFTIARFENGTYRTLTFPYGEKDMYNKPYEVLSGNYRMTTGTRLSDGTVLVRLSFFTVHAGDTTTVPVVFRKEEIHVPILNTVSAEQWGRMTDKVSLDITEQGLVLAWLDPEREPSKHLARELRELKIELDQWGGRIALMVESQRNRSEFKLEGMPEHTTYSVDEDGLSLQALLPSLPEWNGQEYPLVVVMDQQHRIRYQLQGYKLGTGSDILKTVCNMQ</sequence>
<reference evidence="3 4" key="1">
    <citation type="submission" date="2020-05" db="EMBL/GenBank/DDBJ databases">
        <title>Whole genome sequencing and identification of novel metabolites from Paenibacillus alvei strain JR949.</title>
        <authorList>
            <person name="Rajendhran J."/>
            <person name="Sree Pranav P."/>
            <person name="Mahalakshmi B."/>
            <person name="Karthikeyan R."/>
        </authorList>
    </citation>
    <scope>NUCLEOTIDE SEQUENCE [LARGE SCALE GENOMIC DNA]</scope>
    <source>
        <strain evidence="3 4">JR949</strain>
    </source>
</reference>
<accession>A0AAP7DJ46</accession>
<proteinExistence type="predicted"/>
<evidence type="ECO:0000313" key="4">
    <source>
        <dbReference type="Proteomes" id="UP000552038"/>
    </source>
</evidence>
<feature type="compositionally biased region" description="Basic and acidic residues" evidence="1">
    <location>
        <begin position="370"/>
        <end position="390"/>
    </location>
</feature>
<protein>
    <submittedName>
        <fullName evidence="3">Transglutaminase domain-containing protein</fullName>
    </submittedName>
</protein>
<dbReference type="Pfam" id="PF01841">
    <property type="entry name" value="Transglut_core"/>
    <property type="match status" value="2"/>
</dbReference>
<feature type="domain" description="Transglutaminase-like" evidence="2">
    <location>
        <begin position="159"/>
        <end position="218"/>
    </location>
</feature>
<dbReference type="Gene3D" id="2.60.40.1120">
    <property type="entry name" value="Carboxypeptidase-like, regulatory domain"/>
    <property type="match status" value="1"/>
</dbReference>
<evidence type="ECO:0000256" key="1">
    <source>
        <dbReference type="SAM" id="MobiDB-lite"/>
    </source>
</evidence>
<dbReference type="Proteomes" id="UP000552038">
    <property type="component" value="Unassembled WGS sequence"/>
</dbReference>
<dbReference type="InterPro" id="IPR002931">
    <property type="entry name" value="Transglutaminase-like"/>
</dbReference>
<dbReference type="Gene3D" id="3.10.620.30">
    <property type="match status" value="1"/>
</dbReference>
<dbReference type="PANTHER" id="PTHR35532">
    <property type="entry name" value="SIMILAR TO POLYHYDROXYALKANOATE DEPOLYMERASE"/>
    <property type="match status" value="1"/>
</dbReference>
<dbReference type="AlphaFoldDB" id="A0AAP7DJ46"/>
<dbReference type="EMBL" id="JABFOR010000015">
    <property type="protein sequence ID" value="NOJ71560.1"/>
    <property type="molecule type" value="Genomic_DNA"/>
</dbReference>
<comment type="caution">
    <text evidence="3">The sequence shown here is derived from an EMBL/GenBank/DDBJ whole genome shotgun (WGS) entry which is preliminary data.</text>
</comment>
<evidence type="ECO:0000313" key="3">
    <source>
        <dbReference type="EMBL" id="NOJ71560.1"/>
    </source>
</evidence>
<feature type="region of interest" description="Disordered" evidence="1">
    <location>
        <begin position="369"/>
        <end position="393"/>
    </location>
</feature>